<organism evidence="2 3">
    <name type="scientific">Ensete ventricosum</name>
    <name type="common">Abyssinian banana</name>
    <name type="synonym">Musa ensete</name>
    <dbReference type="NCBI Taxonomy" id="4639"/>
    <lineage>
        <taxon>Eukaryota</taxon>
        <taxon>Viridiplantae</taxon>
        <taxon>Streptophyta</taxon>
        <taxon>Embryophyta</taxon>
        <taxon>Tracheophyta</taxon>
        <taxon>Spermatophyta</taxon>
        <taxon>Magnoliopsida</taxon>
        <taxon>Liliopsida</taxon>
        <taxon>Zingiberales</taxon>
        <taxon>Musaceae</taxon>
        <taxon>Ensete</taxon>
    </lineage>
</organism>
<evidence type="ECO:0000313" key="2">
    <source>
        <dbReference type="EMBL" id="RRT36883.1"/>
    </source>
</evidence>
<comment type="caution">
    <text evidence="2">The sequence shown here is derived from an EMBL/GenBank/DDBJ whole genome shotgun (WGS) entry which is preliminary data.</text>
</comment>
<feature type="compositionally biased region" description="Polar residues" evidence="1">
    <location>
        <begin position="87"/>
        <end position="96"/>
    </location>
</feature>
<dbReference type="Proteomes" id="UP000287651">
    <property type="component" value="Unassembled WGS sequence"/>
</dbReference>
<protein>
    <submittedName>
        <fullName evidence="2">Uncharacterized protein</fullName>
    </submittedName>
</protein>
<reference evidence="2 3" key="1">
    <citation type="journal article" date="2014" name="Agronomy (Basel)">
        <title>A Draft Genome Sequence for Ensete ventricosum, the Drought-Tolerant Tree Against Hunger.</title>
        <authorList>
            <person name="Harrison J."/>
            <person name="Moore K.A."/>
            <person name="Paszkiewicz K."/>
            <person name="Jones T."/>
            <person name="Grant M."/>
            <person name="Ambacheew D."/>
            <person name="Muzemil S."/>
            <person name="Studholme D.J."/>
        </authorList>
    </citation>
    <scope>NUCLEOTIDE SEQUENCE [LARGE SCALE GENOMIC DNA]</scope>
</reference>
<gene>
    <name evidence="2" type="ORF">B296_00039959</name>
</gene>
<sequence length="293" mass="31536">MQPVFSRDVVPLPNSSNPFPELLLGRISSQVLKPGQSIFRALARSDQLPDTKNLASSFPELLLDRISSRVLKPGQSISRAPARSDQLPGTKTQPVHFSSSCSVESASGYKNPANSFLELLLGRINSRVLKPGQSIFHARARSDQLSDTKTRPVHFPSSCSVGSLPSPCSVGSTPAQSDQLAFRTNLTPPGTDGSTQDLIFSTLIEKVFSGGNDMANIDLTATSSCPRTIRPLAWPTQHSGAGLTHAWRGQQSCDRPNMGKVGEVDTPQLQEARHAPHCKDHGGCGEARRHGKQ</sequence>
<dbReference type="EMBL" id="AMZH03022959">
    <property type="protein sequence ID" value="RRT36883.1"/>
    <property type="molecule type" value="Genomic_DNA"/>
</dbReference>
<proteinExistence type="predicted"/>
<accession>A0A426XBM3</accession>
<feature type="region of interest" description="Disordered" evidence="1">
    <location>
        <begin position="272"/>
        <end position="293"/>
    </location>
</feature>
<dbReference type="AlphaFoldDB" id="A0A426XBM3"/>
<feature type="region of interest" description="Disordered" evidence="1">
    <location>
        <begin position="74"/>
        <end position="96"/>
    </location>
</feature>
<name>A0A426XBM3_ENSVE</name>
<evidence type="ECO:0000256" key="1">
    <source>
        <dbReference type="SAM" id="MobiDB-lite"/>
    </source>
</evidence>
<evidence type="ECO:0000313" key="3">
    <source>
        <dbReference type="Proteomes" id="UP000287651"/>
    </source>
</evidence>